<dbReference type="EMBL" id="BBWV01000003">
    <property type="protein sequence ID" value="GAO44684.1"/>
    <property type="molecule type" value="Genomic_DNA"/>
</dbReference>
<evidence type="ECO:0000256" key="6">
    <source>
        <dbReference type="ARBA" id="ARBA00023136"/>
    </source>
</evidence>
<reference evidence="9 10" key="1">
    <citation type="submission" date="2015-04" db="EMBL/GenBank/DDBJ databases">
        <title>Whole genome shotgun sequence of Flavihumibacter petaseus NBRC 106054.</title>
        <authorList>
            <person name="Miyazawa S."/>
            <person name="Hosoyama A."/>
            <person name="Hashimoto M."/>
            <person name="Noguchi M."/>
            <person name="Tsuchikane K."/>
            <person name="Ohji S."/>
            <person name="Yamazoe A."/>
            <person name="Ichikawa N."/>
            <person name="Kimura A."/>
            <person name="Fujita N."/>
        </authorList>
    </citation>
    <scope>NUCLEOTIDE SEQUENCE [LARGE SCALE GENOMIC DNA]</scope>
    <source>
        <strain evidence="9 10">NBRC 106054</strain>
    </source>
</reference>
<dbReference type="InterPro" id="IPR051906">
    <property type="entry name" value="TolC-like"/>
</dbReference>
<dbReference type="Proteomes" id="UP000033121">
    <property type="component" value="Unassembled WGS sequence"/>
</dbReference>
<proteinExistence type="inferred from homology"/>
<dbReference type="STRING" id="1220578.FPE01S_03_07230"/>
<evidence type="ECO:0000256" key="7">
    <source>
        <dbReference type="ARBA" id="ARBA00023237"/>
    </source>
</evidence>
<keyword evidence="3" id="KW-0813">Transport</keyword>
<dbReference type="AlphaFoldDB" id="A0A0E9N4D1"/>
<dbReference type="GO" id="GO:0009279">
    <property type="term" value="C:cell outer membrane"/>
    <property type="evidence" value="ECO:0007669"/>
    <property type="project" value="UniProtKB-SubCell"/>
</dbReference>
<dbReference type="Gene3D" id="1.20.1600.10">
    <property type="entry name" value="Outer membrane efflux proteins (OEP)"/>
    <property type="match status" value="1"/>
</dbReference>
<name>A0A0E9N4D1_9BACT</name>
<dbReference type="RefSeq" id="WP_046370564.1">
    <property type="nucleotide sequence ID" value="NZ_BBWV01000003.1"/>
</dbReference>
<keyword evidence="7" id="KW-0998">Cell outer membrane</keyword>
<evidence type="ECO:0000256" key="3">
    <source>
        <dbReference type="ARBA" id="ARBA00022448"/>
    </source>
</evidence>
<gene>
    <name evidence="9" type="ORF">FPE01S_03_07230</name>
</gene>
<keyword evidence="5" id="KW-0812">Transmembrane</keyword>
<feature type="signal peptide" evidence="8">
    <location>
        <begin position="1"/>
        <end position="19"/>
    </location>
</feature>
<evidence type="ECO:0000313" key="10">
    <source>
        <dbReference type="Proteomes" id="UP000033121"/>
    </source>
</evidence>
<evidence type="ECO:0000256" key="2">
    <source>
        <dbReference type="ARBA" id="ARBA00007613"/>
    </source>
</evidence>
<keyword evidence="8" id="KW-0732">Signal</keyword>
<evidence type="ECO:0000256" key="5">
    <source>
        <dbReference type="ARBA" id="ARBA00022692"/>
    </source>
</evidence>
<evidence type="ECO:0000256" key="4">
    <source>
        <dbReference type="ARBA" id="ARBA00022452"/>
    </source>
</evidence>
<sequence length="464" mass="51201">MMKRLFLWLGLAGSSQGFAQQSPAQPALPLQRLLQQVEAGYPSIKARQEMAKAGSYYVAAAEKNFLPELTAGQQFTYSTNNGLVGSFYNNEGTTISTSGGVRPENIYEGVFGSFTTLSVNWRIFTFGRLQQEVNYARSQEQLAKDDISKEIFRQQITAADAYLRLALLQRLQWVQQQNLSRAATFQQYVLSRAKAGLLPGADSSFANAEVAKARIALLQSNQATRQQRIFLQRLTGIAADSIIADTTFFSRRLPATTAADSLAIAQHPFLQYATQQVKVANEKQLAVKKSILPSVNLLGMGWARGSGIDRETNAYSSKLSDGIPWQTYNYMGALAIKWNILSLAKNKQEVHAAQAVAAAANARRTEQQLALNAQLDDARLQYQLAWEQTKLAPVQYQSASDAWQQSNARYQAGLATLTELVQTLYALNRADVDKTIATNNVWRGLLLEAAATGNINLFTNQVQP</sequence>
<evidence type="ECO:0000313" key="9">
    <source>
        <dbReference type="EMBL" id="GAO44684.1"/>
    </source>
</evidence>
<comment type="subcellular location">
    <subcellularLocation>
        <location evidence="1">Cell outer membrane</location>
    </subcellularLocation>
</comment>
<feature type="chain" id="PRO_5002429907" evidence="8">
    <location>
        <begin position="20"/>
        <end position="464"/>
    </location>
</feature>
<evidence type="ECO:0000256" key="1">
    <source>
        <dbReference type="ARBA" id="ARBA00004442"/>
    </source>
</evidence>
<dbReference type="SUPFAM" id="SSF56954">
    <property type="entry name" value="Outer membrane efflux proteins (OEP)"/>
    <property type="match status" value="1"/>
</dbReference>
<dbReference type="GO" id="GO:0015288">
    <property type="term" value="F:porin activity"/>
    <property type="evidence" value="ECO:0007669"/>
    <property type="project" value="TreeGrafter"/>
</dbReference>
<comment type="caution">
    <text evidence="9">The sequence shown here is derived from an EMBL/GenBank/DDBJ whole genome shotgun (WGS) entry which is preliminary data.</text>
</comment>
<keyword evidence="10" id="KW-1185">Reference proteome</keyword>
<dbReference type="PANTHER" id="PTHR30026:SF20">
    <property type="entry name" value="OUTER MEMBRANE PROTEIN TOLC"/>
    <property type="match status" value="1"/>
</dbReference>
<comment type="similarity">
    <text evidence="2">Belongs to the outer membrane factor (OMF) (TC 1.B.17) family.</text>
</comment>
<evidence type="ECO:0000256" key="8">
    <source>
        <dbReference type="SAM" id="SignalP"/>
    </source>
</evidence>
<dbReference type="Pfam" id="PF02321">
    <property type="entry name" value="OEP"/>
    <property type="match status" value="2"/>
</dbReference>
<dbReference type="InterPro" id="IPR003423">
    <property type="entry name" value="OMP_efflux"/>
</dbReference>
<protein>
    <submittedName>
        <fullName evidence="9">Putative RND-type efflux pump outer membrane protein</fullName>
    </submittedName>
</protein>
<accession>A0A0E9N4D1</accession>
<dbReference type="OrthoDB" id="654853at2"/>
<dbReference type="GO" id="GO:0015562">
    <property type="term" value="F:efflux transmembrane transporter activity"/>
    <property type="evidence" value="ECO:0007669"/>
    <property type="project" value="InterPro"/>
</dbReference>
<dbReference type="GO" id="GO:1990281">
    <property type="term" value="C:efflux pump complex"/>
    <property type="evidence" value="ECO:0007669"/>
    <property type="project" value="TreeGrafter"/>
</dbReference>
<dbReference type="PANTHER" id="PTHR30026">
    <property type="entry name" value="OUTER MEMBRANE PROTEIN TOLC"/>
    <property type="match status" value="1"/>
</dbReference>
<keyword evidence="6" id="KW-0472">Membrane</keyword>
<keyword evidence="4" id="KW-1134">Transmembrane beta strand</keyword>
<organism evidence="9 10">
    <name type="scientific">Flavihumibacter petaseus NBRC 106054</name>
    <dbReference type="NCBI Taxonomy" id="1220578"/>
    <lineage>
        <taxon>Bacteria</taxon>
        <taxon>Pseudomonadati</taxon>
        <taxon>Bacteroidota</taxon>
        <taxon>Chitinophagia</taxon>
        <taxon>Chitinophagales</taxon>
        <taxon>Chitinophagaceae</taxon>
        <taxon>Flavihumibacter</taxon>
    </lineage>
</organism>